<accession>A0A9R1XQ32</accession>
<keyword evidence="2" id="KW-1185">Reference proteome</keyword>
<dbReference type="EMBL" id="NBSK02000002">
    <property type="protein sequence ID" value="KAJ0221154.1"/>
    <property type="molecule type" value="Genomic_DNA"/>
</dbReference>
<dbReference type="Proteomes" id="UP000235145">
    <property type="component" value="Unassembled WGS sequence"/>
</dbReference>
<sequence>MYRLCHSDEVSASKLGVASDCSSVENVSSITSCVIPTGPYELQKAWLTDYWILNEVLLCNPHIWSFSRISFLEMRKTPITQHLQVLIEEYFNLLFLWRNQGEVQGLE</sequence>
<evidence type="ECO:0000313" key="2">
    <source>
        <dbReference type="Proteomes" id="UP000235145"/>
    </source>
</evidence>
<evidence type="ECO:0000313" key="1">
    <source>
        <dbReference type="EMBL" id="KAJ0221154.1"/>
    </source>
</evidence>
<protein>
    <submittedName>
        <fullName evidence="1">Uncharacterized protein</fullName>
    </submittedName>
</protein>
<dbReference type="AlphaFoldDB" id="A0A9R1XQ32"/>
<name>A0A9R1XQ32_LACSA</name>
<proteinExistence type="predicted"/>
<gene>
    <name evidence="1" type="ORF">LSAT_V11C200056550</name>
</gene>
<reference evidence="1 2" key="1">
    <citation type="journal article" date="2017" name="Nat. Commun.">
        <title>Genome assembly with in vitro proximity ligation data and whole-genome triplication in lettuce.</title>
        <authorList>
            <person name="Reyes-Chin-Wo S."/>
            <person name="Wang Z."/>
            <person name="Yang X."/>
            <person name="Kozik A."/>
            <person name="Arikit S."/>
            <person name="Song C."/>
            <person name="Xia L."/>
            <person name="Froenicke L."/>
            <person name="Lavelle D.O."/>
            <person name="Truco M.J."/>
            <person name="Xia R."/>
            <person name="Zhu S."/>
            <person name="Xu C."/>
            <person name="Xu H."/>
            <person name="Xu X."/>
            <person name="Cox K."/>
            <person name="Korf I."/>
            <person name="Meyers B.C."/>
            <person name="Michelmore R.W."/>
        </authorList>
    </citation>
    <scope>NUCLEOTIDE SEQUENCE [LARGE SCALE GENOMIC DNA]</scope>
    <source>
        <strain evidence="2">cv. Salinas</strain>
        <tissue evidence="1">Seedlings</tissue>
    </source>
</reference>
<organism evidence="1 2">
    <name type="scientific">Lactuca sativa</name>
    <name type="common">Garden lettuce</name>
    <dbReference type="NCBI Taxonomy" id="4236"/>
    <lineage>
        <taxon>Eukaryota</taxon>
        <taxon>Viridiplantae</taxon>
        <taxon>Streptophyta</taxon>
        <taxon>Embryophyta</taxon>
        <taxon>Tracheophyta</taxon>
        <taxon>Spermatophyta</taxon>
        <taxon>Magnoliopsida</taxon>
        <taxon>eudicotyledons</taxon>
        <taxon>Gunneridae</taxon>
        <taxon>Pentapetalae</taxon>
        <taxon>asterids</taxon>
        <taxon>campanulids</taxon>
        <taxon>Asterales</taxon>
        <taxon>Asteraceae</taxon>
        <taxon>Cichorioideae</taxon>
        <taxon>Cichorieae</taxon>
        <taxon>Lactucinae</taxon>
        <taxon>Lactuca</taxon>
    </lineage>
</organism>
<comment type="caution">
    <text evidence="1">The sequence shown here is derived from an EMBL/GenBank/DDBJ whole genome shotgun (WGS) entry which is preliminary data.</text>
</comment>